<name>A0A3N4L2L2_9PEZI</name>
<dbReference type="Proteomes" id="UP000277580">
    <property type="component" value="Unassembled WGS sequence"/>
</dbReference>
<protein>
    <submittedName>
        <fullName evidence="2">Uncharacterized protein</fullName>
    </submittedName>
</protein>
<reference evidence="2 3" key="1">
    <citation type="journal article" date="2018" name="Nat. Ecol. Evol.">
        <title>Pezizomycetes genomes reveal the molecular basis of ectomycorrhizal truffle lifestyle.</title>
        <authorList>
            <person name="Murat C."/>
            <person name="Payen T."/>
            <person name="Noel B."/>
            <person name="Kuo A."/>
            <person name="Morin E."/>
            <person name="Chen J."/>
            <person name="Kohler A."/>
            <person name="Krizsan K."/>
            <person name="Balestrini R."/>
            <person name="Da Silva C."/>
            <person name="Montanini B."/>
            <person name="Hainaut M."/>
            <person name="Levati E."/>
            <person name="Barry K.W."/>
            <person name="Belfiori B."/>
            <person name="Cichocki N."/>
            <person name="Clum A."/>
            <person name="Dockter R.B."/>
            <person name="Fauchery L."/>
            <person name="Guy J."/>
            <person name="Iotti M."/>
            <person name="Le Tacon F."/>
            <person name="Lindquist E.A."/>
            <person name="Lipzen A."/>
            <person name="Malagnac F."/>
            <person name="Mello A."/>
            <person name="Molinier V."/>
            <person name="Miyauchi S."/>
            <person name="Poulain J."/>
            <person name="Riccioni C."/>
            <person name="Rubini A."/>
            <person name="Sitrit Y."/>
            <person name="Splivallo R."/>
            <person name="Traeger S."/>
            <person name="Wang M."/>
            <person name="Zifcakova L."/>
            <person name="Wipf D."/>
            <person name="Zambonelli A."/>
            <person name="Paolocci F."/>
            <person name="Nowrousian M."/>
            <person name="Ottonello S."/>
            <person name="Baldrian P."/>
            <person name="Spatafora J.W."/>
            <person name="Henrissat B."/>
            <person name="Nagy L.G."/>
            <person name="Aury J.M."/>
            <person name="Wincker P."/>
            <person name="Grigoriev I.V."/>
            <person name="Bonfante P."/>
            <person name="Martin F.M."/>
        </authorList>
    </citation>
    <scope>NUCLEOTIDE SEQUENCE [LARGE SCALE GENOMIC DNA]</scope>
    <source>
        <strain evidence="2 3">CCBAS932</strain>
    </source>
</reference>
<evidence type="ECO:0000313" key="3">
    <source>
        <dbReference type="Proteomes" id="UP000277580"/>
    </source>
</evidence>
<evidence type="ECO:0000256" key="1">
    <source>
        <dbReference type="SAM" id="Phobius"/>
    </source>
</evidence>
<evidence type="ECO:0000313" key="2">
    <source>
        <dbReference type="EMBL" id="RPB17073.1"/>
    </source>
</evidence>
<dbReference type="EMBL" id="ML119107">
    <property type="protein sequence ID" value="RPB17073.1"/>
    <property type="molecule type" value="Genomic_DNA"/>
</dbReference>
<keyword evidence="1" id="KW-1133">Transmembrane helix</keyword>
<feature type="transmembrane region" description="Helical" evidence="1">
    <location>
        <begin position="49"/>
        <end position="69"/>
    </location>
</feature>
<keyword evidence="3" id="KW-1185">Reference proteome</keyword>
<organism evidence="2 3">
    <name type="scientific">Morchella conica CCBAS932</name>
    <dbReference type="NCBI Taxonomy" id="1392247"/>
    <lineage>
        <taxon>Eukaryota</taxon>
        <taxon>Fungi</taxon>
        <taxon>Dikarya</taxon>
        <taxon>Ascomycota</taxon>
        <taxon>Pezizomycotina</taxon>
        <taxon>Pezizomycetes</taxon>
        <taxon>Pezizales</taxon>
        <taxon>Morchellaceae</taxon>
        <taxon>Morchella</taxon>
    </lineage>
</organism>
<gene>
    <name evidence="2" type="ORF">P167DRAFT_205167</name>
</gene>
<dbReference type="AlphaFoldDB" id="A0A3N4L2L2"/>
<proteinExistence type="predicted"/>
<dbReference type="InParanoid" id="A0A3N4L2L2"/>
<keyword evidence="1" id="KW-0472">Membrane</keyword>
<accession>A0A3N4L2L2</accession>
<keyword evidence="1" id="KW-0812">Transmembrane</keyword>
<sequence>MAREAMVGRCVNFGVCSQCPECRRQRGSRVEWYKVAYISLAGDYSASQIHFASIGALSGIYMYVIVAVVHPWHISGYKSALRLQSGCTFPHYGPSIYRTTSTYTHSILYAYSEAN</sequence>